<evidence type="ECO:0000256" key="1">
    <source>
        <dbReference type="ARBA" id="ARBA00001709"/>
    </source>
</evidence>
<feature type="domain" description="Enoyl-CoA hydratase/isomerase" evidence="4">
    <location>
        <begin position="16"/>
        <end position="346"/>
    </location>
</feature>
<comment type="caution">
    <text evidence="5">The sequence shown here is derived from an EMBL/GenBank/DDBJ whole genome shotgun (WGS) entry which is preliminary data.</text>
</comment>
<dbReference type="Gene3D" id="3.90.226.10">
    <property type="entry name" value="2-enoyl-CoA Hydratase, Chain A, domain 1"/>
    <property type="match status" value="1"/>
</dbReference>
<dbReference type="EC" id="3.1.2.4" evidence="2"/>
<dbReference type="Pfam" id="PF16113">
    <property type="entry name" value="ECH_2"/>
    <property type="match status" value="1"/>
</dbReference>
<organism evidence="5">
    <name type="scientific">marine sediment metagenome</name>
    <dbReference type="NCBI Taxonomy" id="412755"/>
    <lineage>
        <taxon>unclassified sequences</taxon>
        <taxon>metagenomes</taxon>
        <taxon>ecological metagenomes</taxon>
    </lineage>
</organism>
<dbReference type="NCBIfam" id="NF004127">
    <property type="entry name" value="PRK05617.1"/>
    <property type="match status" value="1"/>
</dbReference>
<dbReference type="GO" id="GO:0003860">
    <property type="term" value="F:3-hydroxyisobutyryl-CoA hydrolase activity"/>
    <property type="evidence" value="ECO:0007669"/>
    <property type="project" value="UniProtKB-EC"/>
</dbReference>
<evidence type="ECO:0000256" key="2">
    <source>
        <dbReference type="ARBA" id="ARBA00011915"/>
    </source>
</evidence>
<evidence type="ECO:0000313" key="5">
    <source>
        <dbReference type="EMBL" id="KKN23210.1"/>
    </source>
</evidence>
<dbReference type="PANTHER" id="PTHR43176:SF3">
    <property type="entry name" value="3-HYDROXYISOBUTYRYL-COA HYDROLASE, MITOCHONDRIAL"/>
    <property type="match status" value="1"/>
</dbReference>
<proteinExistence type="predicted"/>
<keyword evidence="3" id="KW-0378">Hydrolase</keyword>
<feature type="non-terminal residue" evidence="5">
    <location>
        <position position="347"/>
    </location>
</feature>
<evidence type="ECO:0000256" key="3">
    <source>
        <dbReference type="ARBA" id="ARBA00022801"/>
    </source>
</evidence>
<reference evidence="5" key="1">
    <citation type="journal article" date="2015" name="Nature">
        <title>Complex archaea that bridge the gap between prokaryotes and eukaryotes.</title>
        <authorList>
            <person name="Spang A."/>
            <person name="Saw J.H."/>
            <person name="Jorgensen S.L."/>
            <person name="Zaremba-Niedzwiedzka K."/>
            <person name="Martijn J."/>
            <person name="Lind A.E."/>
            <person name="van Eijk R."/>
            <person name="Schleper C."/>
            <person name="Guy L."/>
            <person name="Ettema T.J."/>
        </authorList>
    </citation>
    <scope>NUCLEOTIDE SEQUENCE</scope>
</reference>
<sequence length="347" mass="38737">MCVEVQELPCREGHIGLLTLNSPATLNALTEKMIVIIRNSLRRWSEDPRICVVVLQGAGEKSFCAGGDIRDLYRSLTGADDPDAAFSVFQREYELDYTLHRFPKPVVAIGHGIIMGGGLGLFAACRYRLLTPDAILAMPEIAIGLFPDVGASWFLNRLPGRLGLFMGLTGARLNVSDALRVGLAEMALPSHGRQDLLTQLQAERWSGHAVADDSRLSGLLNHLEVSDYRELSASHLEIHERDIARLCAGPDLPDIINQLLMAPVDDDWWRTCMKTLKGGNPLSAWLIWNQLKKAQQMSLKDVFRMELAMVWECLRRPDLAEGIRARLIDRDQNPQWSFASLLEVSED</sequence>
<dbReference type="InterPro" id="IPR029045">
    <property type="entry name" value="ClpP/crotonase-like_dom_sf"/>
</dbReference>
<comment type="catalytic activity">
    <reaction evidence="1">
        <text>3-hydroxy-2-methylpropanoyl-CoA + H2O = 3-hydroxy-2-methylpropanoate + CoA + H(+)</text>
        <dbReference type="Rhea" id="RHEA:20888"/>
        <dbReference type="ChEBI" id="CHEBI:11805"/>
        <dbReference type="ChEBI" id="CHEBI:15377"/>
        <dbReference type="ChEBI" id="CHEBI:15378"/>
        <dbReference type="ChEBI" id="CHEBI:57287"/>
        <dbReference type="ChEBI" id="CHEBI:57340"/>
        <dbReference type="EC" id="3.1.2.4"/>
    </reaction>
</comment>
<gene>
    <name evidence="5" type="ORF">LCGC14_0907330</name>
</gene>
<dbReference type="EMBL" id="LAZR01002994">
    <property type="protein sequence ID" value="KKN23210.1"/>
    <property type="molecule type" value="Genomic_DNA"/>
</dbReference>
<dbReference type="GO" id="GO:0005829">
    <property type="term" value="C:cytosol"/>
    <property type="evidence" value="ECO:0007669"/>
    <property type="project" value="TreeGrafter"/>
</dbReference>
<protein>
    <recommendedName>
        <fullName evidence="2">3-hydroxyisobutyryl-CoA hydrolase</fullName>
        <ecNumber evidence="2">3.1.2.4</ecNumber>
    </recommendedName>
</protein>
<name>A0A0F9NUN3_9ZZZZ</name>
<dbReference type="AlphaFoldDB" id="A0A0F9NUN3"/>
<dbReference type="GO" id="GO:0006574">
    <property type="term" value="P:L-valine catabolic process"/>
    <property type="evidence" value="ECO:0007669"/>
    <property type="project" value="TreeGrafter"/>
</dbReference>
<evidence type="ECO:0000259" key="4">
    <source>
        <dbReference type="Pfam" id="PF16113"/>
    </source>
</evidence>
<dbReference type="InterPro" id="IPR045004">
    <property type="entry name" value="ECH_dom"/>
</dbReference>
<dbReference type="CDD" id="cd06558">
    <property type="entry name" value="crotonase-like"/>
    <property type="match status" value="1"/>
</dbReference>
<dbReference type="SUPFAM" id="SSF52096">
    <property type="entry name" value="ClpP/crotonase"/>
    <property type="match status" value="1"/>
</dbReference>
<dbReference type="PANTHER" id="PTHR43176">
    <property type="entry name" value="3-HYDROXYISOBUTYRYL-COA HYDROLASE-RELATED"/>
    <property type="match status" value="1"/>
</dbReference>
<accession>A0A0F9NUN3</accession>
<dbReference type="InterPro" id="IPR032259">
    <property type="entry name" value="HIBYL-CoA-H"/>
</dbReference>